<feature type="region of interest" description="Disordered" evidence="1">
    <location>
        <begin position="1"/>
        <end position="25"/>
    </location>
</feature>
<evidence type="ECO:0000313" key="5">
    <source>
        <dbReference type="RefSeq" id="XP_015064798.1"/>
    </source>
</evidence>
<dbReference type="Pfam" id="PF00078">
    <property type="entry name" value="RVT_1"/>
    <property type="match status" value="1"/>
</dbReference>
<dbReference type="GeneID" id="107010038"/>
<dbReference type="InterPro" id="IPR041577">
    <property type="entry name" value="RT_RNaseH_2"/>
</dbReference>
<evidence type="ECO:0000259" key="3">
    <source>
        <dbReference type="PROSITE" id="PS50994"/>
    </source>
</evidence>
<dbReference type="Pfam" id="PF17919">
    <property type="entry name" value="RT_RNaseH_2"/>
    <property type="match status" value="1"/>
</dbReference>
<dbReference type="RefSeq" id="XP_015064798.1">
    <property type="nucleotide sequence ID" value="XM_015209312.1"/>
</dbReference>
<dbReference type="InterPro" id="IPR001584">
    <property type="entry name" value="Integrase_cat-core"/>
</dbReference>
<name>A0ABM1G1V6_SOLPN</name>
<dbReference type="InterPro" id="IPR043502">
    <property type="entry name" value="DNA/RNA_pol_sf"/>
</dbReference>
<evidence type="ECO:0000259" key="2">
    <source>
        <dbReference type="PROSITE" id="PS50878"/>
    </source>
</evidence>
<feature type="compositionally biased region" description="Acidic residues" evidence="1">
    <location>
        <begin position="8"/>
        <end position="25"/>
    </location>
</feature>
<dbReference type="Gene3D" id="3.30.420.10">
    <property type="entry name" value="Ribonuclease H-like superfamily/Ribonuclease H"/>
    <property type="match status" value="2"/>
</dbReference>
<dbReference type="SUPFAM" id="SSF53098">
    <property type="entry name" value="Ribonuclease H-like"/>
    <property type="match status" value="2"/>
</dbReference>
<reference evidence="4" key="1">
    <citation type="journal article" date="2014" name="Nat. Genet.">
        <title>The genome of the stress-tolerant wild tomato species Solanum pennellii.</title>
        <authorList>
            <person name="Bolger A."/>
            <person name="Scossa F."/>
            <person name="Bolger M.E."/>
            <person name="Lanz C."/>
            <person name="Maumus F."/>
            <person name="Tohge T."/>
            <person name="Quesneville H."/>
            <person name="Alseekh S."/>
            <person name="Sorensen I."/>
            <person name="Lichtenstein G."/>
            <person name="Fich E.A."/>
            <person name="Conte M."/>
            <person name="Keller H."/>
            <person name="Schneeberger K."/>
            <person name="Schwacke R."/>
            <person name="Ofner I."/>
            <person name="Vrebalov J."/>
            <person name="Xu Y."/>
            <person name="Osorio S."/>
            <person name="Aflitos S.A."/>
            <person name="Schijlen E."/>
            <person name="Jimenez-Gomez J.M."/>
            <person name="Ryngajllo M."/>
            <person name="Kimura S."/>
            <person name="Kumar R."/>
            <person name="Koenig D."/>
            <person name="Headland L.R."/>
            <person name="Maloof J.N."/>
            <person name="Sinha N."/>
            <person name="van Ham R.C."/>
            <person name="Lankhorst R.K."/>
            <person name="Mao L."/>
            <person name="Vogel A."/>
            <person name="Arsova B."/>
            <person name="Panstruga R."/>
            <person name="Fei Z."/>
            <person name="Rose J.K."/>
            <person name="Zamir D."/>
            <person name="Carrari F."/>
            <person name="Giovannoni J.J."/>
            <person name="Weigel D."/>
            <person name="Usadel B."/>
            <person name="Fernie A.R."/>
        </authorList>
    </citation>
    <scope>NUCLEOTIDE SEQUENCE [LARGE SCALE GENOMIC DNA]</scope>
    <source>
        <strain evidence="4">cv. LA0716</strain>
    </source>
</reference>
<dbReference type="InterPro" id="IPR000477">
    <property type="entry name" value="RT_dom"/>
</dbReference>
<feature type="domain" description="Integrase catalytic" evidence="3">
    <location>
        <begin position="638"/>
        <end position="809"/>
    </location>
</feature>
<proteinExistence type="predicted"/>
<evidence type="ECO:0000256" key="1">
    <source>
        <dbReference type="SAM" id="MobiDB-lite"/>
    </source>
</evidence>
<gene>
    <name evidence="5" type="primary">LOC107010038</name>
</gene>
<dbReference type="InterPro" id="IPR036397">
    <property type="entry name" value="RNaseH_sf"/>
</dbReference>
<dbReference type="CDD" id="cd09274">
    <property type="entry name" value="RNase_HI_RT_Ty3"/>
    <property type="match status" value="1"/>
</dbReference>
<sequence length="940" mass="107460">MSCHEQNEANDDEVDDYDEESGEPDYVAEEFRQFKNQRKPNLEETETVNLGDSECVKEVKISTHLNETQKESLVHLLAEYSDVFVWEVGDMQGLSTDVVSHKLPINPGFEPVKQKTQKFKPELSLKIKEEITKQIESRLVEVTQYPTWLANVVPVAKKDGKIRICVDYRDLNKASPKDNFPLPNIHILIDNCAKHEMQSFVDCYAGYHQILMDEEDAEKMAFITPWGVHHYRVMPFGLKNAGATYMRAMTTIFHDMIHKEIEVYVDNVIIKSRESSDHLTHLRKFFERLRRYNLKLNPAKCAFGVPAGKLLGFIVSRRAQSTVVCEPIFKLLKKDAPTMWTEECQTAFDAIKSYLSNPPVLVPPREGSPLLLYLSVSDSAFGCVLGQHDETGKKERAIYYISKKFTPYESRYTLLERTCCALTWLAQKLRHYLSSYTTYLISRMDPLKYIFQKAMPTGKLAKWQMLLSEFDIVYVTQKAIKAQALADHLAENPVDEEYEPLKTYFHDEEVSFVGEDISEAYPGWRLFFDGAANHQGKGVGAVLVSESGQHYPIAAKLRFNCTNNMAEYEACILGLKMAVDMNVQGEWAVKNPKIVPYVQYVQTDALATIASMIKHPNTDYIDPLDIELKEHPVHCSHVESEPDGLPWYFDIKRCLESGAYPEDATSNQKKSIRRMALNFFLNGEVLYRRTPDLGLLRCVDAAEAVRLIEQIHAGVCESIITDNGANLNSHLMKEICEQFKIIHRRSTAYRPQMNGAVEAANKNIKKILRKMIDKQRGWHEMLPYALLGYRTTVRTSTGATPYLLVYGTEAVVPVEVEIPSLRIIQEAELSNAEWVSKRIDQLALIDENRMVAVCHGQLYRQGMTRAFHKRVRARNFEVGQLVLKRIFPHQDEYKGKFAPNWQGPYMVRKVLSGGALVLSEMDGAVWPKPINSDAVKRYYA</sequence>
<dbReference type="PANTHER" id="PTHR48475">
    <property type="entry name" value="RIBONUCLEASE H"/>
    <property type="match status" value="1"/>
</dbReference>
<dbReference type="Gene3D" id="3.30.70.270">
    <property type="match status" value="2"/>
</dbReference>
<dbReference type="CDD" id="cd01647">
    <property type="entry name" value="RT_LTR"/>
    <property type="match status" value="1"/>
</dbReference>
<dbReference type="PANTHER" id="PTHR48475:SF1">
    <property type="entry name" value="RNASE H TYPE-1 DOMAIN-CONTAINING PROTEIN"/>
    <property type="match status" value="1"/>
</dbReference>
<dbReference type="Proteomes" id="UP000694930">
    <property type="component" value="Chromosome 2"/>
</dbReference>
<organism evidence="4 5">
    <name type="scientific">Solanum pennellii</name>
    <name type="common">Tomato</name>
    <name type="synonym">Lycopersicon pennellii</name>
    <dbReference type="NCBI Taxonomy" id="28526"/>
    <lineage>
        <taxon>Eukaryota</taxon>
        <taxon>Viridiplantae</taxon>
        <taxon>Streptophyta</taxon>
        <taxon>Embryophyta</taxon>
        <taxon>Tracheophyta</taxon>
        <taxon>Spermatophyta</taxon>
        <taxon>Magnoliopsida</taxon>
        <taxon>eudicotyledons</taxon>
        <taxon>Gunneridae</taxon>
        <taxon>Pentapetalae</taxon>
        <taxon>asterids</taxon>
        <taxon>lamiids</taxon>
        <taxon>Solanales</taxon>
        <taxon>Solanaceae</taxon>
        <taxon>Solanoideae</taxon>
        <taxon>Solaneae</taxon>
        <taxon>Solanum</taxon>
        <taxon>Solanum subgen. Lycopersicon</taxon>
    </lineage>
</organism>
<accession>A0ABM1G1V6</accession>
<dbReference type="SUPFAM" id="SSF56672">
    <property type="entry name" value="DNA/RNA polymerases"/>
    <property type="match status" value="1"/>
</dbReference>
<dbReference type="Gene3D" id="3.10.10.10">
    <property type="entry name" value="HIV Type 1 Reverse Transcriptase, subunit A, domain 1"/>
    <property type="match status" value="1"/>
</dbReference>
<dbReference type="InterPro" id="IPR012337">
    <property type="entry name" value="RNaseH-like_sf"/>
</dbReference>
<keyword evidence="4" id="KW-1185">Reference proteome</keyword>
<protein>
    <submittedName>
        <fullName evidence="5">Uncharacterized protein LOC107010038</fullName>
    </submittedName>
</protein>
<dbReference type="InterPro" id="IPR043128">
    <property type="entry name" value="Rev_trsase/Diguanyl_cyclase"/>
</dbReference>
<dbReference type="PROSITE" id="PS50878">
    <property type="entry name" value="RT_POL"/>
    <property type="match status" value="1"/>
</dbReference>
<reference evidence="5" key="2">
    <citation type="submission" date="2025-08" db="UniProtKB">
        <authorList>
            <consortium name="RefSeq"/>
        </authorList>
    </citation>
    <scope>IDENTIFICATION</scope>
</reference>
<feature type="domain" description="Reverse transcriptase" evidence="2">
    <location>
        <begin position="136"/>
        <end position="315"/>
    </location>
</feature>
<dbReference type="PROSITE" id="PS50994">
    <property type="entry name" value="INTEGRASE"/>
    <property type="match status" value="1"/>
</dbReference>
<evidence type="ECO:0000313" key="4">
    <source>
        <dbReference type="Proteomes" id="UP000694930"/>
    </source>
</evidence>